<evidence type="ECO:0000313" key="3">
    <source>
        <dbReference type="Proteomes" id="UP000198551"/>
    </source>
</evidence>
<proteinExistence type="predicted"/>
<dbReference type="EMBL" id="FMCV01000003">
    <property type="protein sequence ID" value="SCE85267.1"/>
    <property type="molecule type" value="Genomic_DNA"/>
</dbReference>
<feature type="region of interest" description="Disordered" evidence="1">
    <location>
        <begin position="1"/>
        <end position="32"/>
    </location>
</feature>
<evidence type="ECO:0000256" key="1">
    <source>
        <dbReference type="SAM" id="MobiDB-lite"/>
    </source>
</evidence>
<accession>A0A1C4VMP7</accession>
<feature type="region of interest" description="Disordered" evidence="1">
    <location>
        <begin position="70"/>
        <end position="90"/>
    </location>
</feature>
<evidence type="ECO:0000313" key="2">
    <source>
        <dbReference type="EMBL" id="SCE85267.1"/>
    </source>
</evidence>
<dbReference type="Proteomes" id="UP000198551">
    <property type="component" value="Unassembled WGS sequence"/>
</dbReference>
<organism evidence="2 3">
    <name type="scientific">Micromonospora marina</name>
    <dbReference type="NCBI Taxonomy" id="307120"/>
    <lineage>
        <taxon>Bacteria</taxon>
        <taxon>Bacillati</taxon>
        <taxon>Actinomycetota</taxon>
        <taxon>Actinomycetes</taxon>
        <taxon>Micromonosporales</taxon>
        <taxon>Micromonosporaceae</taxon>
        <taxon>Micromonospora</taxon>
    </lineage>
</organism>
<name>A0A1C4VMP7_9ACTN</name>
<gene>
    <name evidence="2" type="ORF">GA0070215_103275</name>
</gene>
<reference evidence="3" key="1">
    <citation type="submission" date="2016-06" db="EMBL/GenBank/DDBJ databases">
        <authorList>
            <person name="Varghese N."/>
        </authorList>
    </citation>
    <scope>NUCLEOTIDE SEQUENCE [LARGE SCALE GENOMIC DNA]</scope>
    <source>
        <strain evidence="3">DSM 45555</strain>
    </source>
</reference>
<keyword evidence="3" id="KW-1185">Reference proteome</keyword>
<dbReference type="AlphaFoldDB" id="A0A1C4VMP7"/>
<sequence>MTTLTRGGAPPGRDDCRAGPAHGPQNGRMADRRVTVDDLGASLIKGNADAVDLTASFAARPRVTGWCVRPGEPCPGVRRAGARPHAGPLG</sequence>
<protein>
    <submittedName>
        <fullName evidence="2">Uncharacterized protein</fullName>
    </submittedName>
</protein>